<organism evidence="1 2">
    <name type="scientific">Thalassotalea marina</name>
    <dbReference type="NCBI Taxonomy" id="1673741"/>
    <lineage>
        <taxon>Bacteria</taxon>
        <taxon>Pseudomonadati</taxon>
        <taxon>Pseudomonadota</taxon>
        <taxon>Gammaproteobacteria</taxon>
        <taxon>Alteromonadales</taxon>
        <taxon>Colwelliaceae</taxon>
        <taxon>Thalassotalea</taxon>
    </lineage>
</organism>
<reference evidence="1" key="2">
    <citation type="submission" date="2020-09" db="EMBL/GenBank/DDBJ databases">
        <authorList>
            <person name="Sun Q."/>
            <person name="Kim S."/>
        </authorList>
    </citation>
    <scope>NUCLEOTIDE SEQUENCE</scope>
    <source>
        <strain evidence="1">KCTC 42731</strain>
    </source>
</reference>
<dbReference type="EMBL" id="BNCK01000002">
    <property type="protein sequence ID" value="GHF82460.1"/>
    <property type="molecule type" value="Genomic_DNA"/>
</dbReference>
<evidence type="ECO:0000313" key="1">
    <source>
        <dbReference type="EMBL" id="GHF82460.1"/>
    </source>
</evidence>
<protein>
    <submittedName>
        <fullName evidence="1">Uncharacterized protein</fullName>
    </submittedName>
</protein>
<gene>
    <name evidence="1" type="ORF">GCM10017161_07040</name>
</gene>
<proteinExistence type="predicted"/>
<dbReference type="Proteomes" id="UP000623842">
    <property type="component" value="Unassembled WGS sequence"/>
</dbReference>
<keyword evidence="2" id="KW-1185">Reference proteome</keyword>
<dbReference type="RefSeq" id="WP_189767369.1">
    <property type="nucleotide sequence ID" value="NZ_BNCK01000002.1"/>
</dbReference>
<comment type="caution">
    <text evidence="1">The sequence shown here is derived from an EMBL/GenBank/DDBJ whole genome shotgun (WGS) entry which is preliminary data.</text>
</comment>
<sequence length="1945" mass="217765">MEGFDNDSNLLQAWIKKLGSKRSNPLRFAISYTPRTHLTKSKKVYETFEVVSYSKGVLIKVKRPQDFTDLTIVALGFELGSKQGDFFKRKGPFLFRKKGAGQDNLSIAFIFPPQIVMEQVFKEEPSQIKEPVDVRLSGKSQIVIKPDYKESKRIVIKVDEFFQMLSTGDLQIDKRARASLLNSWKDQLSSTFGSEAGPSDKDKWRELLNKAMQPPDSDVSQFEVIPRIIMSASDETKWRPSSPVAGKGTGKLSNEQPIFSVSFDRQGRESVRALWSKHLETGKLPSHDISNPPPDTIDYFDTVVEQKYHWDIVGRTSLYGLIALRPADDKKFEQNETEEARLSHIDIANPRIIRPKLTKDETVEIIDLIEKETGLSGELGLLQADPFKSFNLLLSSYGSTHKASWAVLPPSIYPEDLTQGFSLQSFDSKYTMGHLHKLVTVETGYLLPLGVSATLVSVTERSITKGPQGEKDGVSFIHQYKFIVCDTAWKAYPAVYQPYEGRGFPAESVQMLTKKTPRINQKHKEACIGNGIPVSEAFWVILDDKANNTTDKPFVFSWRTKDAPKITSELMFLSYSAIDKPAIMGRVKKAYNDTNIEKRTASLAGVRHQYAESKTLGDTSFNTVSWLMATQGRLGIDNGSDEEHFNRDGRMVAAKQIPIYPRLEKADIRLQTIAAISGESSKVSHVVYHEHYVKHGFETNAKTAVEKTVSPEIFLRVKDKNSILDINSKSNTVGGFAGPQVNVGAISRSRGLIGGTNATSLAKNSGSFDVTKALSGNYSPTEFLPNGLVLGIDLNSLIQEVDSNFKNAPELRETVEYGVREAFDTVQDIAESLYELLYGSDKLVEKTKKFIKRFDDTTGRPENFMHYYPRLFNALQPLISDQAAVKKDLNAIINAQNPSGIMKPINDLYEYLNKLSKAIDRFVNDPIPDAIDQIIEQYKNWLKFFNGNLDSILKRALHLVVKEVTSYLVNGFTTAIDEQGYGEALFGPLGLTDSDFLNNPQQALRAMQDGVLNYGTEKIWTLFETVFALLDGVSWPKAINIEKVKKRIELAAHRAVDIYQDSLKDAAESIRDKDFVQKKINQYLDSLVKLWAGKLQAIVTGEKGQLDKVLCQLFELVNNLPQDIETEKAKFSQFIKNATVLENGVPSSIKDEVMIIVDKELDALVEKLTEEIELIKAKLAPAVEVAKKGQFELGYWLIKQSLVVVPDLFGLPLIARKPEDACRELASYLRLLASELLPSEQDLELSFNQLKQQVINWTPNNDFVKRIKDRILSDMDDIENRTLAALNNTRKQLNSTDICGEPGKALGLLIRITGLRGDLLNILLVIGERLDDVYQANTSIHADFEDIIPVIAQFMFQIAAADVKKDQIVKLNQSVAILKSLGVEADELEGLLEDFKDHQQQAESSLSTIQPGKLHQFVKQQLVPYREILEGKLASILMSPLAYGEKLVQYLNEPARKQSKILLGNLTIGLNKVEELIQTFEDAIKQTPIGVFFKSLLADLEPGRVKINDEIKTANELIDRLRNNPNSTPVLIEVWKVIEQELLIPYSQLQGGLLLILTSLKGIKLKEVFEDVIGQFIEPLRNIEEQATLMLEQMVPSRFTTTYKSQFELKSYPNDRTPVFEMAKKGSKAVPDLSLNASFMVDPIKGETEASIRGILQPFKIHIPPSPRGCTINFKKSIFKSSNGESPKLTMEIDNVEIHGALQFLNALAPYFGNKGNGAYINLTSNKVSAGVRYTAGLIQMGTFQILNVNFDIGAHLPFSGDKAIAYLNLANKDRPFLISSPPYAGGGWLNIERPFGEGEVGSLISVGLVFGGQVYMRYGPLSAQAYAFVGIWYLKIEKNWTLTGLFEAGAHGKVAFFSISVFIRMTLSQTSQGDMNGEVKMVFKFKVGFAKFRYKVTARKNFKGKNQENAAIGINFDDGELIKVTTKVPNKRTQWKKYSSHFAE</sequence>
<evidence type="ECO:0000313" key="2">
    <source>
        <dbReference type="Proteomes" id="UP000623842"/>
    </source>
</evidence>
<reference evidence="1" key="1">
    <citation type="journal article" date="2014" name="Int. J. Syst. Evol. Microbiol.">
        <title>Complete genome sequence of Corynebacterium casei LMG S-19264T (=DSM 44701T), isolated from a smear-ripened cheese.</title>
        <authorList>
            <consortium name="US DOE Joint Genome Institute (JGI-PGF)"/>
            <person name="Walter F."/>
            <person name="Albersmeier A."/>
            <person name="Kalinowski J."/>
            <person name="Ruckert C."/>
        </authorList>
    </citation>
    <scope>NUCLEOTIDE SEQUENCE</scope>
    <source>
        <strain evidence="1">KCTC 42731</strain>
    </source>
</reference>
<accession>A0A919BD20</accession>
<name>A0A919BD20_9GAMM</name>